<dbReference type="PANTHER" id="PTHR22847:SF637">
    <property type="entry name" value="WD REPEAT DOMAIN 5B"/>
    <property type="match status" value="1"/>
</dbReference>
<dbReference type="PANTHER" id="PTHR22847">
    <property type="entry name" value="WD40 REPEAT PROTEIN"/>
    <property type="match status" value="1"/>
</dbReference>
<feature type="region of interest" description="Disordered" evidence="4">
    <location>
        <begin position="86"/>
        <end position="110"/>
    </location>
</feature>
<dbReference type="InterPro" id="IPR027417">
    <property type="entry name" value="P-loop_NTPase"/>
</dbReference>
<evidence type="ECO:0000256" key="1">
    <source>
        <dbReference type="ARBA" id="ARBA00022574"/>
    </source>
</evidence>
<dbReference type="SUPFAM" id="SSF50998">
    <property type="entry name" value="Quinoprotein alcohol dehydrogenase-like"/>
    <property type="match status" value="1"/>
</dbReference>
<dbReference type="Pfam" id="PF00400">
    <property type="entry name" value="WD40"/>
    <property type="match status" value="2"/>
</dbReference>
<dbReference type="InterPro" id="IPR056884">
    <property type="entry name" value="NPHP3-like_N"/>
</dbReference>
<keyword evidence="2" id="KW-0677">Repeat</keyword>
<dbReference type="PROSITE" id="PS50294">
    <property type="entry name" value="WD_REPEATS_REGION"/>
    <property type="match status" value="1"/>
</dbReference>
<dbReference type="SUPFAM" id="SSF101898">
    <property type="entry name" value="NHL repeat"/>
    <property type="match status" value="1"/>
</dbReference>
<dbReference type="InterPro" id="IPR007111">
    <property type="entry name" value="NACHT_NTPase"/>
</dbReference>
<accession>A0A0C2SSQ2</accession>
<keyword evidence="7" id="KW-1185">Reference proteome</keyword>
<sequence>MDPGGEGRRAGQSGGGVRAHWSGGDFGGAASIQAEGRNTIPTSANPFDHSVGDEGQLGISVPSHTAPTTSEPQFIDQDARDEFNPGISIPTQASTTLRPHGDIGNEEVPSITLSKGSSNFQISETNATVILNGDGQFTKVQRNLICDCIANLPDINNNLREHVLTQSITTLPCAKAAFKDDQNKNKSVSCFKGTRTALLREMADCVTGSSESRMYVLSGLAGIGKSTVAYTIASRAANLNLLGASFFFSRDEANRNNARRFFTTIAYQLCVYSETFAKAIGDVLKTERGSAVTTKNPQRQLQALILDPLRSIARLSHFQPILIVVDALDECVKEDAFLVLTGLSQLIRDLPLFRVILTTRLLPYFDGFWDSQDGHKIFHLQDIGDKIVDGDIRLYLNHNLSMNQVQKRFPKREWRASDEEIDSLVRAAGRFFIIASTAVRYILDKRASNPAAQMQKLLRAFAQDHTFKDLDRFYSVILREVVLEDCDDNDIVSHYQSVVGIVIFVQHPLPVFTLAHLIGIDLKEICAMLDNLQSVISLGGDDVPHIYHKSFLEYITDQARCKDPHLRIDPRILHTQIAIRCFRIMCEHLKYNILGFGDLARFMDNKDGRSKDGITDEQLEEKIPQHLRYACIYWVNHLKAANTQDADLINGLAKFADEHMLYWFEVLSLIGQLDLAQHAIAVVLKLLKLSSDSHQLLSEALHFIGKFYEIIQRSALHTYYSALSFTPRDSLLYRRYNKEAVHNKCTIEGVPENWDAFITNLRHEGLGRGQVRFSPDSALLVSCSEEHADKYDGNYKQGKLKIWAAATGTHISTVTGDKFAVAKDFSTVASSQDNIATLYNMDGSPNGTIFTTSSKIQKLGLSSESSRVAAALSDGTVWLWDSRDAELIDSFDGFENYILSQLKFSPTGTRLAYSSENGIKLRDGISGRFIADLQCRTNCFEFSGDSSRIAALKHSVNSLALWNSESGGLIASAVVDVGQNNLAISANGSLLATGDSRTVMLWSENNGSLAKIKVLERGSRQFQALMAFFPDNILAIATYPGFKLYNVKTDSFIHTPPLSGYTTTLALSLDCTRLAVGDSDGNVNLGDIRGINASGPSLKGNATGVTALTLSRDCSRLACGFWDGKVELWGTSPTKRRIASHQHESSVRALGFGPDGGLFASGSDDGTIELWNGQDGLWRGTLKAPGGLRVVALSNSVLVAAGDGGVTLWSLDTLSLTHTFTKSNNGFYRTSTVSIAENNALIAVAHFRSVSLLDVENHRIITPFDHLDEIHTMSFLPDNLQLVAQSKSGVFLSFNLINKHVMKGPTLEHLIQPLNISLWHGVPIWHCRDEERHYLAGLFSQHKSPVPVLWIPRHIYVTAWTQGSSMIALGCWDGRIILLRLPTSHVG</sequence>
<dbReference type="GO" id="GO:1990234">
    <property type="term" value="C:transferase complex"/>
    <property type="evidence" value="ECO:0007669"/>
    <property type="project" value="UniProtKB-ARBA"/>
</dbReference>
<feature type="compositionally biased region" description="Polar residues" evidence="4">
    <location>
        <begin position="62"/>
        <end position="71"/>
    </location>
</feature>
<feature type="region of interest" description="Disordered" evidence="4">
    <location>
        <begin position="1"/>
        <end position="71"/>
    </location>
</feature>
<feature type="repeat" description="WD" evidence="3">
    <location>
        <begin position="1098"/>
        <end position="1129"/>
    </location>
</feature>
<dbReference type="EMBL" id="KN818387">
    <property type="protein sequence ID" value="KIL57014.1"/>
    <property type="molecule type" value="Genomic_DNA"/>
</dbReference>
<feature type="domain" description="NACHT" evidence="5">
    <location>
        <begin position="213"/>
        <end position="360"/>
    </location>
</feature>
<name>A0A0C2SSQ2_AMAMK</name>
<dbReference type="InterPro" id="IPR015943">
    <property type="entry name" value="WD40/YVTN_repeat-like_dom_sf"/>
</dbReference>
<dbReference type="Proteomes" id="UP000054549">
    <property type="component" value="Unassembled WGS sequence"/>
</dbReference>
<keyword evidence="1 3" id="KW-0853">WD repeat</keyword>
<dbReference type="OrthoDB" id="1935146at2759"/>
<dbReference type="InterPro" id="IPR036322">
    <property type="entry name" value="WD40_repeat_dom_sf"/>
</dbReference>
<dbReference type="PROSITE" id="PS50082">
    <property type="entry name" value="WD_REPEATS_2"/>
    <property type="match status" value="3"/>
</dbReference>
<organism evidence="6 7">
    <name type="scientific">Amanita muscaria (strain Koide BX008)</name>
    <dbReference type="NCBI Taxonomy" id="946122"/>
    <lineage>
        <taxon>Eukaryota</taxon>
        <taxon>Fungi</taxon>
        <taxon>Dikarya</taxon>
        <taxon>Basidiomycota</taxon>
        <taxon>Agaricomycotina</taxon>
        <taxon>Agaricomycetes</taxon>
        <taxon>Agaricomycetidae</taxon>
        <taxon>Agaricales</taxon>
        <taxon>Pluteineae</taxon>
        <taxon>Amanitaceae</taxon>
        <taxon>Amanita</taxon>
    </lineage>
</organism>
<dbReference type="Pfam" id="PF24883">
    <property type="entry name" value="NPHP3_N"/>
    <property type="match status" value="1"/>
</dbReference>
<dbReference type="STRING" id="946122.A0A0C2SSQ2"/>
<dbReference type="Gene3D" id="2.130.10.10">
    <property type="entry name" value="YVTN repeat-like/Quinoprotein amine dehydrogenase"/>
    <property type="match status" value="3"/>
</dbReference>
<dbReference type="SUPFAM" id="SSF50978">
    <property type="entry name" value="WD40 repeat-like"/>
    <property type="match status" value="1"/>
</dbReference>
<reference evidence="6 7" key="1">
    <citation type="submission" date="2014-04" db="EMBL/GenBank/DDBJ databases">
        <title>Evolutionary Origins and Diversification of the Mycorrhizal Mutualists.</title>
        <authorList>
            <consortium name="DOE Joint Genome Institute"/>
            <consortium name="Mycorrhizal Genomics Consortium"/>
            <person name="Kohler A."/>
            <person name="Kuo A."/>
            <person name="Nagy L.G."/>
            <person name="Floudas D."/>
            <person name="Copeland A."/>
            <person name="Barry K.W."/>
            <person name="Cichocki N."/>
            <person name="Veneault-Fourrey C."/>
            <person name="LaButti K."/>
            <person name="Lindquist E.A."/>
            <person name="Lipzen A."/>
            <person name="Lundell T."/>
            <person name="Morin E."/>
            <person name="Murat C."/>
            <person name="Riley R."/>
            <person name="Ohm R."/>
            <person name="Sun H."/>
            <person name="Tunlid A."/>
            <person name="Henrissat B."/>
            <person name="Grigoriev I.V."/>
            <person name="Hibbett D.S."/>
            <person name="Martin F."/>
        </authorList>
    </citation>
    <scope>NUCLEOTIDE SEQUENCE [LARGE SCALE GENOMIC DNA]</scope>
    <source>
        <strain evidence="6 7">Koide BX008</strain>
    </source>
</reference>
<proteinExistence type="predicted"/>
<dbReference type="Gene3D" id="3.40.50.300">
    <property type="entry name" value="P-loop containing nucleotide triphosphate hydrolases"/>
    <property type="match status" value="1"/>
</dbReference>
<dbReference type="PROSITE" id="PS50837">
    <property type="entry name" value="NACHT"/>
    <property type="match status" value="1"/>
</dbReference>
<protein>
    <recommendedName>
        <fullName evidence="5">NACHT domain-containing protein</fullName>
    </recommendedName>
</protein>
<evidence type="ECO:0000259" key="5">
    <source>
        <dbReference type="PROSITE" id="PS50837"/>
    </source>
</evidence>
<gene>
    <name evidence="6" type="ORF">M378DRAFT_16554</name>
</gene>
<dbReference type="InParanoid" id="A0A0C2SSQ2"/>
<dbReference type="SMART" id="SM00320">
    <property type="entry name" value="WD40"/>
    <property type="match status" value="9"/>
</dbReference>
<evidence type="ECO:0000256" key="2">
    <source>
        <dbReference type="ARBA" id="ARBA00022737"/>
    </source>
</evidence>
<dbReference type="SUPFAM" id="SSF52540">
    <property type="entry name" value="P-loop containing nucleoside triphosphate hydrolases"/>
    <property type="match status" value="1"/>
</dbReference>
<feature type="repeat" description="WD" evidence="3">
    <location>
        <begin position="849"/>
        <end position="890"/>
    </location>
</feature>
<dbReference type="HOGENOM" id="CLU_000288_6_19_1"/>
<feature type="repeat" description="WD" evidence="3">
    <location>
        <begin position="1140"/>
        <end position="1172"/>
    </location>
</feature>
<evidence type="ECO:0000313" key="7">
    <source>
        <dbReference type="Proteomes" id="UP000054549"/>
    </source>
</evidence>
<dbReference type="InterPro" id="IPR011047">
    <property type="entry name" value="Quinoprotein_ADH-like_sf"/>
</dbReference>
<dbReference type="InterPro" id="IPR001680">
    <property type="entry name" value="WD40_rpt"/>
</dbReference>
<evidence type="ECO:0000313" key="6">
    <source>
        <dbReference type="EMBL" id="KIL57014.1"/>
    </source>
</evidence>
<evidence type="ECO:0000256" key="4">
    <source>
        <dbReference type="SAM" id="MobiDB-lite"/>
    </source>
</evidence>
<evidence type="ECO:0000256" key="3">
    <source>
        <dbReference type="PROSITE-ProRule" id="PRU00221"/>
    </source>
</evidence>